<dbReference type="Pfam" id="PF01535">
    <property type="entry name" value="PPR"/>
    <property type="match status" value="3"/>
</dbReference>
<comment type="similarity">
    <text evidence="1">Belongs to the PPR family. P subfamily.</text>
</comment>
<dbReference type="PRINTS" id="PR00421">
    <property type="entry name" value="THIOREDOXIN"/>
</dbReference>
<dbReference type="InterPro" id="IPR013766">
    <property type="entry name" value="Thioredoxin_domain"/>
</dbReference>
<gene>
    <name evidence="6" type="ORF">PIB30_071852</name>
</gene>
<feature type="repeat" description="PPR" evidence="3">
    <location>
        <begin position="716"/>
        <end position="750"/>
    </location>
</feature>
<feature type="domain" description="Thioredoxin" evidence="5">
    <location>
        <begin position="3"/>
        <end position="171"/>
    </location>
</feature>
<feature type="repeat" description="PPR" evidence="3">
    <location>
        <begin position="353"/>
        <end position="387"/>
    </location>
</feature>
<dbReference type="InterPro" id="IPR057027">
    <property type="entry name" value="TPR_mt"/>
</dbReference>
<reference evidence="6 7" key="1">
    <citation type="journal article" date="2023" name="Plants (Basel)">
        <title>Bridging the Gap: Combining Genomics and Transcriptomics Approaches to Understand Stylosanthes scabra, an Orphan Legume from the Brazilian Caatinga.</title>
        <authorList>
            <person name="Ferreira-Neto J.R.C."/>
            <person name="da Silva M.D."/>
            <person name="Binneck E."/>
            <person name="de Melo N.F."/>
            <person name="da Silva R.H."/>
            <person name="de Melo A.L.T.M."/>
            <person name="Pandolfi V."/>
            <person name="Bustamante F.O."/>
            <person name="Brasileiro-Vidal A.C."/>
            <person name="Benko-Iseppon A.M."/>
        </authorList>
    </citation>
    <scope>NUCLEOTIDE SEQUENCE [LARGE SCALE GENOMIC DNA]</scope>
    <source>
        <tissue evidence="6">Leaves</tissue>
    </source>
</reference>
<proteinExistence type="inferred from homology"/>
<dbReference type="Gene3D" id="3.40.30.10">
    <property type="entry name" value="Glutaredoxin"/>
    <property type="match status" value="1"/>
</dbReference>
<feature type="repeat" description="PPR" evidence="3">
    <location>
        <begin position="422"/>
        <end position="456"/>
    </location>
</feature>
<dbReference type="PANTHER" id="PTHR47933">
    <property type="entry name" value="PENTATRICOPEPTIDE REPEAT-CONTAINING PROTEIN 1, MITOCHONDRIAL"/>
    <property type="match status" value="1"/>
</dbReference>
<feature type="repeat" description="PPR" evidence="3">
    <location>
        <begin position="282"/>
        <end position="316"/>
    </location>
</feature>
<feature type="repeat" description="PPR" evidence="3">
    <location>
        <begin position="891"/>
        <end position="925"/>
    </location>
</feature>
<dbReference type="InterPro" id="IPR051240">
    <property type="entry name" value="Mito_RNA-Proc/Resp"/>
</dbReference>
<evidence type="ECO:0000256" key="2">
    <source>
        <dbReference type="ARBA" id="ARBA00022737"/>
    </source>
</evidence>
<evidence type="ECO:0000256" key="1">
    <source>
        <dbReference type="ARBA" id="ARBA00007626"/>
    </source>
</evidence>
<dbReference type="EMBL" id="JASCZI010151873">
    <property type="protein sequence ID" value="MED6174731.1"/>
    <property type="molecule type" value="Genomic_DNA"/>
</dbReference>
<dbReference type="Pfam" id="PF13041">
    <property type="entry name" value="PPR_2"/>
    <property type="match status" value="3"/>
</dbReference>
<feature type="repeat" description="PPR" evidence="3">
    <location>
        <begin position="457"/>
        <end position="491"/>
    </location>
</feature>
<evidence type="ECO:0000256" key="4">
    <source>
        <dbReference type="SAM" id="MobiDB-lite"/>
    </source>
</evidence>
<dbReference type="Gene3D" id="1.25.40.10">
    <property type="entry name" value="Tetratricopeptide repeat domain"/>
    <property type="match status" value="7"/>
</dbReference>
<dbReference type="Pfam" id="PF13812">
    <property type="entry name" value="PPR_3"/>
    <property type="match status" value="1"/>
</dbReference>
<dbReference type="NCBIfam" id="TIGR00756">
    <property type="entry name" value="PPR"/>
    <property type="match status" value="14"/>
</dbReference>
<accession>A0ABU6VQQ9</accession>
<feature type="repeat" description="PPR" evidence="3">
    <location>
        <begin position="786"/>
        <end position="820"/>
    </location>
</feature>
<dbReference type="InterPro" id="IPR011990">
    <property type="entry name" value="TPR-like_helical_dom_sf"/>
</dbReference>
<feature type="repeat" description="PPR" evidence="3">
    <location>
        <begin position="646"/>
        <end position="680"/>
    </location>
</feature>
<organism evidence="6 7">
    <name type="scientific">Stylosanthes scabra</name>
    <dbReference type="NCBI Taxonomy" id="79078"/>
    <lineage>
        <taxon>Eukaryota</taxon>
        <taxon>Viridiplantae</taxon>
        <taxon>Streptophyta</taxon>
        <taxon>Embryophyta</taxon>
        <taxon>Tracheophyta</taxon>
        <taxon>Spermatophyta</taxon>
        <taxon>Magnoliopsida</taxon>
        <taxon>eudicotyledons</taxon>
        <taxon>Gunneridae</taxon>
        <taxon>Pentapetalae</taxon>
        <taxon>rosids</taxon>
        <taxon>fabids</taxon>
        <taxon>Fabales</taxon>
        <taxon>Fabaceae</taxon>
        <taxon>Papilionoideae</taxon>
        <taxon>50 kb inversion clade</taxon>
        <taxon>dalbergioids sensu lato</taxon>
        <taxon>Dalbergieae</taxon>
        <taxon>Pterocarpus clade</taxon>
        <taxon>Stylosanthes</taxon>
    </lineage>
</organism>
<sequence length="966" mass="108938">MASLSLPTVPLRTLPSTSSSSSYSAVPLVHCSVPARLSFYSSRRRITCPKLRCSRQFTVTCGAAITEINETQFNDTVLKSNRPVLVEFVATWCGPCRLISPAMESLAQEYEDRLRVVKIDHDANPRLIEEYKVYGLPTLILFKNGKEVPESRREGAITKVKLKELLLSTSTTPSVSQAPTSSSSMHVDALISIFTQRPFTPDTPELSQIAPSLTSHLVESVLNRFHSWKLAHTFFNWASTQHGYRHTCYTYNAMASILSRSRQILPLNSLLKDIVQSRCSFPPGALGFLLRCLGSAGLVEEANQVFDEMRVKGLCIPNDYCYNCLLEVLSKSGSVDLMEKRLNEMRRFGWEFDKFTLTPVIQAYCNSRRFEEALRAFNTMQEKGWVDERVWTMLALSFSKCGEVDKAFELVERMEEQRMRINEKTFCVLIHGFAKESRIDKALQLFDKMRKAGFTPDVSLFDVLIRGLCRNKETDKALSLISDMKELGIMPDVGILTNLLSSFSDKTMIVRILEEIPEEEDDKTVVLIYNAVLNSFASDGLMDEAYHLLQMMIRSKSGADADTNNFIRVKRLILPNITSFSIVIDGLLKNGQLDLALSLFHDMQQSACKPNISIYNNLINDLCNSNRLEESFELLKEMKESGVEPTHFTYNSIYGCLCKRKDVPGAVNMLKEMRACGHEPWIKHSTCIVKELCDHGMAVEACNFLNSMIQEGFLPDIVSYSPAIGVLIKMQEVDKALNLFRGLCSHGHCPDVVAYNIMIRGLCKANRFAEAENLLDDIVLKGLSPSVVTYNLLIDCWCKNGHVDKAMALLSKMCGEGREPNVITYSTLVDGLCREERPDDAILVWNEMERKGCPPNRIAFMALIYGLCKCGRPITALPYLREMEQKEMRADSFIYIALMSAFLSDLNLTSAFEIFKEMVDSESFPEPHDKNYSIAVDAISRFSNDHQTSSGIQVLREEGKIPTHGF</sequence>
<dbReference type="PANTHER" id="PTHR47933:SF59">
    <property type="entry name" value="SAP DOMAIN-CONTAINING PROTEIN"/>
    <property type="match status" value="1"/>
</dbReference>
<dbReference type="PROSITE" id="PS51352">
    <property type="entry name" value="THIOREDOXIN_2"/>
    <property type="match status" value="1"/>
</dbReference>
<feature type="repeat" description="PPR" evidence="3">
    <location>
        <begin position="611"/>
        <end position="645"/>
    </location>
</feature>
<comment type="caution">
    <text evidence="6">The sequence shown here is derived from an EMBL/GenBank/DDBJ whole genome shotgun (WGS) entry which is preliminary data.</text>
</comment>
<evidence type="ECO:0000313" key="6">
    <source>
        <dbReference type="EMBL" id="MED6174731.1"/>
    </source>
</evidence>
<feature type="repeat" description="PPR" evidence="3">
    <location>
        <begin position="576"/>
        <end position="610"/>
    </location>
</feature>
<dbReference type="InterPro" id="IPR036249">
    <property type="entry name" value="Thioredoxin-like_sf"/>
</dbReference>
<protein>
    <recommendedName>
        <fullName evidence="5">Thioredoxin domain-containing protein</fullName>
    </recommendedName>
</protein>
<dbReference type="Pfam" id="PF12854">
    <property type="entry name" value="PPR_1"/>
    <property type="match status" value="1"/>
</dbReference>
<feature type="region of interest" description="Disordered" evidence="4">
    <location>
        <begin position="1"/>
        <end position="23"/>
    </location>
</feature>
<evidence type="ECO:0000313" key="7">
    <source>
        <dbReference type="Proteomes" id="UP001341840"/>
    </source>
</evidence>
<feature type="repeat" description="PPR" evidence="3">
    <location>
        <begin position="821"/>
        <end position="855"/>
    </location>
</feature>
<keyword evidence="7" id="KW-1185">Reference proteome</keyword>
<dbReference type="SUPFAM" id="SSF48452">
    <property type="entry name" value="TPR-like"/>
    <property type="match status" value="1"/>
</dbReference>
<dbReference type="SUPFAM" id="SSF52833">
    <property type="entry name" value="Thioredoxin-like"/>
    <property type="match status" value="1"/>
</dbReference>
<evidence type="ECO:0000256" key="3">
    <source>
        <dbReference type="PROSITE-ProRule" id="PRU00708"/>
    </source>
</evidence>
<name>A0ABU6VQQ9_9FABA</name>
<dbReference type="InterPro" id="IPR002885">
    <property type="entry name" value="PPR_rpt"/>
</dbReference>
<evidence type="ECO:0000259" key="5">
    <source>
        <dbReference type="PROSITE" id="PS51352"/>
    </source>
</evidence>
<dbReference type="PROSITE" id="PS51375">
    <property type="entry name" value="PPR"/>
    <property type="match status" value="14"/>
</dbReference>
<dbReference type="CDD" id="cd02947">
    <property type="entry name" value="TRX_family"/>
    <property type="match status" value="1"/>
</dbReference>
<dbReference type="Pfam" id="PF00085">
    <property type="entry name" value="Thioredoxin"/>
    <property type="match status" value="1"/>
</dbReference>
<dbReference type="Proteomes" id="UP001341840">
    <property type="component" value="Unassembled WGS sequence"/>
</dbReference>
<feature type="repeat" description="PPR" evidence="3">
    <location>
        <begin position="318"/>
        <end position="352"/>
    </location>
</feature>
<dbReference type="Pfam" id="PF23276">
    <property type="entry name" value="TPR_24"/>
    <property type="match status" value="1"/>
</dbReference>
<keyword evidence="2" id="KW-0677">Repeat</keyword>
<feature type="repeat" description="PPR" evidence="3">
    <location>
        <begin position="856"/>
        <end position="890"/>
    </location>
</feature>
<feature type="repeat" description="PPR" evidence="3">
    <location>
        <begin position="751"/>
        <end position="785"/>
    </location>
</feature>